<name>A0A8T0G0U2_ARGBR</name>
<evidence type="ECO:0000313" key="3">
    <source>
        <dbReference type="Proteomes" id="UP000807504"/>
    </source>
</evidence>
<evidence type="ECO:0000313" key="2">
    <source>
        <dbReference type="EMBL" id="KAF8795449.1"/>
    </source>
</evidence>
<accession>A0A8T0G0U2</accession>
<reference evidence="2" key="2">
    <citation type="submission" date="2020-06" db="EMBL/GenBank/DDBJ databases">
        <authorList>
            <person name="Sheffer M."/>
        </authorList>
    </citation>
    <scope>NUCLEOTIDE SEQUENCE</scope>
</reference>
<gene>
    <name evidence="2" type="ORF">HNY73_003294</name>
</gene>
<keyword evidence="1" id="KW-0732">Signal</keyword>
<keyword evidence="3" id="KW-1185">Reference proteome</keyword>
<dbReference type="EMBL" id="JABXBU010000002">
    <property type="protein sequence ID" value="KAF8795449.1"/>
    <property type="molecule type" value="Genomic_DNA"/>
</dbReference>
<dbReference type="Proteomes" id="UP000807504">
    <property type="component" value="Unassembled WGS sequence"/>
</dbReference>
<sequence length="346" mass="38476">MSLLPNRKFIAFILCYVISASLGQTINQTLKLHQRTGRIGTLSNHDNWSAHKKVSHKVSSNAVTSSLDSSHGFLPSDSFKNSVLSELDDIIPDRTVDVKYSYSPGGFYIPHEREAKHNYHFEEVTDNDDKDENKGRTPDEELVKVSDSKILTGSSQTEIGVTERPTFLSVFKKAFLNPLVVVSVSVIPLAFIIEMITPYISNIFIGNMLPTVATTIASGFARGLDDDTALQVEQVLDVINEFGVRALEDPKCLQRFLCQGVKYQTESHSEGSRSIHRIVHNLANSVNDEVLNKYGLKPLLNSVQSGDCESLTCKGSSAYSQDIPLFEKLYLLGTKVYNLTKKNELK</sequence>
<reference evidence="2" key="1">
    <citation type="journal article" date="2020" name="bioRxiv">
        <title>Chromosome-level reference genome of the European wasp spider Argiope bruennichi: a resource for studies on range expansion and evolutionary adaptation.</title>
        <authorList>
            <person name="Sheffer M.M."/>
            <person name="Hoppe A."/>
            <person name="Krehenwinkel H."/>
            <person name="Uhl G."/>
            <person name="Kuss A.W."/>
            <person name="Jensen L."/>
            <person name="Jensen C."/>
            <person name="Gillespie R.G."/>
            <person name="Hoff K.J."/>
            <person name="Prost S."/>
        </authorList>
    </citation>
    <scope>NUCLEOTIDE SEQUENCE</scope>
</reference>
<proteinExistence type="predicted"/>
<feature type="signal peptide" evidence="1">
    <location>
        <begin position="1"/>
        <end position="23"/>
    </location>
</feature>
<evidence type="ECO:0000256" key="1">
    <source>
        <dbReference type="SAM" id="SignalP"/>
    </source>
</evidence>
<protein>
    <submittedName>
        <fullName evidence="2">Uncharacterized protein</fullName>
    </submittedName>
</protein>
<organism evidence="2 3">
    <name type="scientific">Argiope bruennichi</name>
    <name type="common">Wasp spider</name>
    <name type="synonym">Aranea bruennichi</name>
    <dbReference type="NCBI Taxonomy" id="94029"/>
    <lineage>
        <taxon>Eukaryota</taxon>
        <taxon>Metazoa</taxon>
        <taxon>Ecdysozoa</taxon>
        <taxon>Arthropoda</taxon>
        <taxon>Chelicerata</taxon>
        <taxon>Arachnida</taxon>
        <taxon>Araneae</taxon>
        <taxon>Araneomorphae</taxon>
        <taxon>Entelegynae</taxon>
        <taxon>Araneoidea</taxon>
        <taxon>Araneidae</taxon>
        <taxon>Argiope</taxon>
    </lineage>
</organism>
<dbReference type="AlphaFoldDB" id="A0A8T0G0U2"/>
<comment type="caution">
    <text evidence="2">The sequence shown here is derived from an EMBL/GenBank/DDBJ whole genome shotgun (WGS) entry which is preliminary data.</text>
</comment>
<feature type="chain" id="PRO_5035749803" evidence="1">
    <location>
        <begin position="24"/>
        <end position="346"/>
    </location>
</feature>